<dbReference type="PANTHER" id="PTHR34801">
    <property type="entry name" value="EXPRESSED PROTEIN"/>
    <property type="match status" value="1"/>
</dbReference>
<evidence type="ECO:0000256" key="1">
    <source>
        <dbReference type="SAM" id="SignalP"/>
    </source>
</evidence>
<dbReference type="PROSITE" id="PS51257">
    <property type="entry name" value="PROKAR_LIPOPROTEIN"/>
    <property type="match status" value="1"/>
</dbReference>
<evidence type="ECO:0008006" key="4">
    <source>
        <dbReference type="Google" id="ProtNLM"/>
    </source>
</evidence>
<protein>
    <recommendedName>
        <fullName evidence="4">DUF1499 domain-containing protein</fullName>
    </recommendedName>
</protein>
<accession>A0ABN6EPA9</accession>
<dbReference type="Proteomes" id="UP001053296">
    <property type="component" value="Chromosome"/>
</dbReference>
<proteinExistence type="predicted"/>
<dbReference type="RefSeq" id="WP_229593328.1">
    <property type="nucleotide sequence ID" value="NZ_AP024485.1"/>
</dbReference>
<evidence type="ECO:0000313" key="2">
    <source>
        <dbReference type="EMBL" id="BCS87262.1"/>
    </source>
</evidence>
<reference evidence="2" key="1">
    <citation type="journal article" date="2022" name="Arch. Microbiol.">
        <title>Pseudodesulfovibrio sediminis sp. nov., a mesophilic and neutrophilic sulfate-reducing bacterium isolated from sediment of a brackish lake.</title>
        <authorList>
            <person name="Takahashi A."/>
            <person name="Kojima H."/>
            <person name="Watanabe M."/>
            <person name="Fukui M."/>
        </authorList>
    </citation>
    <scope>NUCLEOTIDE SEQUENCE</scope>
    <source>
        <strain evidence="2">SF6</strain>
    </source>
</reference>
<gene>
    <name evidence="2" type="ORF">PSDVSF_05040</name>
</gene>
<feature type="chain" id="PRO_5047439250" description="DUF1499 domain-containing protein" evidence="1">
    <location>
        <begin position="26"/>
        <end position="150"/>
    </location>
</feature>
<sequence length="150" mass="17111">MKHFILIFIVCTVSLTGLFACSSKAPDLGYKDGVFAACMEKNDDCISSQSPNEEFRIEPFAAQGETDIVMVDLTRSIESIFGSKVIAVEGNYLRAEFRSTIMRTMDDAEFYYDKDAHVIQIHAMSRGDLFDFEGNRERLEELRQIFSQMH</sequence>
<evidence type="ECO:0000313" key="3">
    <source>
        <dbReference type="Proteomes" id="UP001053296"/>
    </source>
</evidence>
<dbReference type="Pfam" id="PF07386">
    <property type="entry name" value="DUF1499"/>
    <property type="match status" value="1"/>
</dbReference>
<organism evidence="2 3">
    <name type="scientific">Pseudodesulfovibrio sediminis</name>
    <dbReference type="NCBI Taxonomy" id="2810563"/>
    <lineage>
        <taxon>Bacteria</taxon>
        <taxon>Pseudomonadati</taxon>
        <taxon>Thermodesulfobacteriota</taxon>
        <taxon>Desulfovibrionia</taxon>
        <taxon>Desulfovibrionales</taxon>
        <taxon>Desulfovibrionaceae</taxon>
    </lineage>
</organism>
<name>A0ABN6EPA9_9BACT</name>
<keyword evidence="1" id="KW-0732">Signal</keyword>
<dbReference type="InterPro" id="IPR010865">
    <property type="entry name" value="DUF1499"/>
</dbReference>
<keyword evidence="3" id="KW-1185">Reference proteome</keyword>
<dbReference type="EMBL" id="AP024485">
    <property type="protein sequence ID" value="BCS87262.1"/>
    <property type="molecule type" value="Genomic_DNA"/>
</dbReference>
<dbReference type="PANTHER" id="PTHR34801:SF6">
    <property type="entry name" value="SLL1620 PROTEIN"/>
    <property type="match status" value="1"/>
</dbReference>
<feature type="signal peptide" evidence="1">
    <location>
        <begin position="1"/>
        <end position="25"/>
    </location>
</feature>